<dbReference type="GO" id="GO:0006289">
    <property type="term" value="P:nucleotide-excision repair"/>
    <property type="evidence" value="ECO:0007669"/>
    <property type="project" value="InterPro"/>
</dbReference>
<evidence type="ECO:0000313" key="9">
    <source>
        <dbReference type="Proteomes" id="UP000036045"/>
    </source>
</evidence>
<dbReference type="CDD" id="cd00056">
    <property type="entry name" value="ENDO3c"/>
    <property type="match status" value="1"/>
</dbReference>
<dbReference type="InterPro" id="IPR051912">
    <property type="entry name" value="Alkylbase_DNA_Glycosylase/TA"/>
</dbReference>
<organism evidence="8 9">
    <name type="scientific">Niallia circulans</name>
    <name type="common">Bacillus circulans</name>
    <dbReference type="NCBI Taxonomy" id="1397"/>
    <lineage>
        <taxon>Bacteria</taxon>
        <taxon>Bacillati</taxon>
        <taxon>Bacillota</taxon>
        <taxon>Bacilli</taxon>
        <taxon>Bacillales</taxon>
        <taxon>Bacillaceae</taxon>
        <taxon>Niallia</taxon>
    </lineage>
</organism>
<keyword evidence="6" id="KW-0234">DNA repair</keyword>
<dbReference type="GO" id="GO:0043916">
    <property type="term" value="F:DNA-7-methylguanine glycosylase activity"/>
    <property type="evidence" value="ECO:0007669"/>
    <property type="project" value="TreeGrafter"/>
</dbReference>
<proteinExistence type="inferred from homology"/>
<evidence type="ECO:0000256" key="2">
    <source>
        <dbReference type="ARBA" id="ARBA00010817"/>
    </source>
</evidence>
<protein>
    <recommendedName>
        <fullName evidence="3">DNA-3-methyladenine glycosylase II</fullName>
        <ecNumber evidence="3">3.2.2.21</ecNumber>
    </recommendedName>
</protein>
<dbReference type="Gene3D" id="3.30.310.20">
    <property type="entry name" value="DNA-3-methyladenine glycosylase AlkA, N-terminal domain"/>
    <property type="match status" value="1"/>
</dbReference>
<dbReference type="PANTHER" id="PTHR43003:SF12">
    <property type="entry name" value="DNA-3-METHYLADENINE GLYCOSYLASE"/>
    <property type="match status" value="1"/>
</dbReference>
<comment type="similarity">
    <text evidence="2">Belongs to the alkylbase DNA glycosidase AlkA family.</text>
</comment>
<keyword evidence="5" id="KW-0378">Hydrolase</keyword>
<gene>
    <name evidence="8" type="ORF">ABW02_05850</name>
</gene>
<dbReference type="RefSeq" id="WP_047940989.1">
    <property type="nucleotide sequence ID" value="NZ_JARTLH010000029.1"/>
</dbReference>
<comment type="catalytic activity">
    <reaction evidence="1">
        <text>Hydrolysis of alkylated DNA, releasing 3-methyladenine, 3-methylguanine, 7-methylguanine and 7-methyladenine.</text>
        <dbReference type="EC" id="3.2.2.21"/>
    </reaction>
</comment>
<dbReference type="FunFam" id="1.10.340.30:FF:000004">
    <property type="entry name" value="DNA-3-methyladenine glycosylase II"/>
    <property type="match status" value="1"/>
</dbReference>
<dbReference type="GO" id="GO:0006285">
    <property type="term" value="P:base-excision repair, AP site formation"/>
    <property type="evidence" value="ECO:0007669"/>
    <property type="project" value="TreeGrafter"/>
</dbReference>
<dbReference type="InterPro" id="IPR011257">
    <property type="entry name" value="DNA_glycosylase"/>
</dbReference>
<dbReference type="Gene3D" id="1.10.340.30">
    <property type="entry name" value="Hypothetical protein, domain 2"/>
    <property type="match status" value="1"/>
</dbReference>
<evidence type="ECO:0000256" key="6">
    <source>
        <dbReference type="ARBA" id="ARBA00023204"/>
    </source>
</evidence>
<dbReference type="InterPro" id="IPR037046">
    <property type="entry name" value="AlkA_N_sf"/>
</dbReference>
<dbReference type="GO" id="GO:0032131">
    <property type="term" value="F:alkylated DNA binding"/>
    <property type="evidence" value="ECO:0007669"/>
    <property type="project" value="TreeGrafter"/>
</dbReference>
<dbReference type="GO" id="GO:0006307">
    <property type="term" value="P:DNA alkylation repair"/>
    <property type="evidence" value="ECO:0007669"/>
    <property type="project" value="TreeGrafter"/>
</dbReference>
<evidence type="ECO:0000256" key="1">
    <source>
        <dbReference type="ARBA" id="ARBA00000086"/>
    </source>
</evidence>
<dbReference type="GO" id="GO:0005737">
    <property type="term" value="C:cytoplasm"/>
    <property type="evidence" value="ECO:0007669"/>
    <property type="project" value="TreeGrafter"/>
</dbReference>
<dbReference type="SMART" id="SM00478">
    <property type="entry name" value="ENDO3c"/>
    <property type="match status" value="1"/>
</dbReference>
<dbReference type="GO" id="GO:0008534">
    <property type="term" value="F:oxidized purine nucleobase lesion DNA N-glycosylase activity"/>
    <property type="evidence" value="ECO:0007669"/>
    <property type="project" value="InterPro"/>
</dbReference>
<dbReference type="InterPro" id="IPR023170">
    <property type="entry name" value="HhH_base_excis_C"/>
</dbReference>
<evidence type="ECO:0000256" key="4">
    <source>
        <dbReference type="ARBA" id="ARBA00022763"/>
    </source>
</evidence>
<dbReference type="InterPro" id="IPR012904">
    <property type="entry name" value="OGG_N"/>
</dbReference>
<keyword evidence="9" id="KW-1185">Reference proteome</keyword>
<dbReference type="GO" id="GO:0008725">
    <property type="term" value="F:DNA-3-methyladenine glycosylase activity"/>
    <property type="evidence" value="ECO:0007669"/>
    <property type="project" value="TreeGrafter"/>
</dbReference>
<accession>A0A0J1INV9</accession>
<dbReference type="GO" id="GO:0032993">
    <property type="term" value="C:protein-DNA complex"/>
    <property type="evidence" value="ECO:0007669"/>
    <property type="project" value="TreeGrafter"/>
</dbReference>
<name>A0A0J1INV9_NIACI</name>
<feature type="domain" description="HhH-GPD" evidence="7">
    <location>
        <begin position="136"/>
        <end position="301"/>
    </location>
</feature>
<evidence type="ECO:0000256" key="3">
    <source>
        <dbReference type="ARBA" id="ARBA00012000"/>
    </source>
</evidence>
<dbReference type="AlphaFoldDB" id="A0A0J1INV9"/>
<evidence type="ECO:0000313" key="8">
    <source>
        <dbReference type="EMBL" id="KLV27669.1"/>
    </source>
</evidence>
<reference evidence="8 9" key="1">
    <citation type="submission" date="2015-05" db="EMBL/GenBank/DDBJ databases">
        <title>Whole genome sequence and identification of bacterial endophytes from Costus igneus.</title>
        <authorList>
            <person name="Lee Y.P."/>
            <person name="Gan H.M."/>
            <person name="Eng W."/>
            <person name="Wheatley M.S."/>
            <person name="Caraballo A."/>
            <person name="Polter S."/>
            <person name="Savka M.A."/>
            <person name="Hudson A.O."/>
        </authorList>
    </citation>
    <scope>NUCLEOTIDE SEQUENCE [LARGE SCALE GENOMIC DNA]</scope>
    <source>
        <strain evidence="8 9">RIT379</strain>
    </source>
</reference>
<evidence type="ECO:0000259" key="7">
    <source>
        <dbReference type="SMART" id="SM00478"/>
    </source>
</evidence>
<keyword evidence="4" id="KW-0227">DNA damage</keyword>
<dbReference type="OrthoDB" id="9785929at2"/>
<dbReference type="Proteomes" id="UP000036045">
    <property type="component" value="Unassembled WGS sequence"/>
</dbReference>
<dbReference type="EC" id="3.2.2.21" evidence="3"/>
<dbReference type="EMBL" id="LDPH01000003">
    <property type="protein sequence ID" value="KLV27669.1"/>
    <property type="molecule type" value="Genomic_DNA"/>
</dbReference>
<dbReference type="InterPro" id="IPR003265">
    <property type="entry name" value="HhH-GPD_domain"/>
</dbReference>
<comment type="caution">
    <text evidence="8">The sequence shown here is derived from an EMBL/GenBank/DDBJ whole genome shotgun (WGS) entry which is preliminary data.</text>
</comment>
<dbReference type="Pfam" id="PF00730">
    <property type="entry name" value="HhH-GPD"/>
    <property type="match status" value="1"/>
</dbReference>
<sequence length="305" mass="36002">MNWIDYESYIEIYPPKEFNFEECLVFLGRSNQEVLHRMEEGFLYKLIKVNESLILCKVGSINHAIKVEFPLNPESNDIHEKVAEYIWEWFDLDQDLESFYQVADKDKVLRTLTHKYHGLRIMCIPDLFEAIVWAIMGQQINLTFAYTLKKRFVEKYGESLTFQEETFWLFPSFEKIASIHVDDLRELQFTTRKAEYIIGIAKDMQSGKLTKELLLMKQDDHQVKKSLLLIRGIGAWTAEYVMMKCLHYTSSFPVSDVGLHNALKNVLELKSKPTIEKTEELAEGWKGWQAYATFYLWRSLYDKNT</sequence>
<dbReference type="SUPFAM" id="SSF48150">
    <property type="entry name" value="DNA-glycosylase"/>
    <property type="match status" value="1"/>
</dbReference>
<evidence type="ECO:0000256" key="5">
    <source>
        <dbReference type="ARBA" id="ARBA00022801"/>
    </source>
</evidence>
<dbReference type="PANTHER" id="PTHR43003">
    <property type="entry name" value="DNA-3-METHYLADENINE GLYCOSYLASE"/>
    <property type="match status" value="1"/>
</dbReference>
<dbReference type="Pfam" id="PF07934">
    <property type="entry name" value="OGG_N"/>
    <property type="match status" value="1"/>
</dbReference>
<dbReference type="Gene3D" id="1.10.1670.10">
    <property type="entry name" value="Helix-hairpin-Helix base-excision DNA repair enzymes (C-terminal)"/>
    <property type="match status" value="1"/>
</dbReference>
<dbReference type="PATRIC" id="fig|1397.4.peg.3283"/>